<dbReference type="InterPro" id="IPR040079">
    <property type="entry name" value="Glutathione_S-Trfase"/>
</dbReference>
<dbReference type="Gene3D" id="1.20.1050.10">
    <property type="match status" value="1"/>
</dbReference>
<protein>
    <submittedName>
        <fullName evidence="4">Glutathione S-transferase</fullName>
    </submittedName>
</protein>
<keyword evidence="5" id="KW-1185">Reference proteome</keyword>
<dbReference type="Pfam" id="PF00043">
    <property type="entry name" value="GST_C"/>
    <property type="match status" value="1"/>
</dbReference>
<sequence>MSTSTTAAAGASSASDTLTLYSWPESGNSYKVRLLLAFLRVPHTVRDLDFLSQEQQSDWFRCINPKGEVPTLVHNQTTLTDSSSILAYIAATYDDLGRRGTGPSSYYGQDLLEQVKIIEWLAFANGWVQHGVFTARAILSYGGPYNGLGQNTSDDALLQARLADAKVRAHKSLAIIDAELAKGDGWLVGYRPTIADISNFVYIALAPMGDVSLQAYPSVLAWIEAIKKLPGFIPIPGLDDPLVRRRGTRFEAVTG</sequence>
<dbReference type="InterPro" id="IPR036249">
    <property type="entry name" value="Thioredoxin-like_sf"/>
</dbReference>
<feature type="domain" description="GST N-terminal" evidence="2">
    <location>
        <begin position="16"/>
        <end position="97"/>
    </location>
</feature>
<evidence type="ECO:0000259" key="3">
    <source>
        <dbReference type="PROSITE" id="PS50405"/>
    </source>
</evidence>
<dbReference type="SFLD" id="SFLDS00019">
    <property type="entry name" value="Glutathione_Transferase_(cytos"/>
    <property type="match status" value="1"/>
</dbReference>
<organism evidence="4 5">
    <name type="scientific">Ceraceosorus bombacis</name>
    <dbReference type="NCBI Taxonomy" id="401625"/>
    <lineage>
        <taxon>Eukaryota</taxon>
        <taxon>Fungi</taxon>
        <taxon>Dikarya</taxon>
        <taxon>Basidiomycota</taxon>
        <taxon>Ustilaginomycotina</taxon>
        <taxon>Exobasidiomycetes</taxon>
        <taxon>Ceraceosorales</taxon>
        <taxon>Ceraceosoraceae</taxon>
        <taxon>Ceraceosorus</taxon>
    </lineage>
</organism>
<keyword evidence="4" id="KW-0808">Transferase</keyword>
<dbReference type="AlphaFoldDB" id="A0A0P1BHM6"/>
<evidence type="ECO:0000259" key="2">
    <source>
        <dbReference type="PROSITE" id="PS50404"/>
    </source>
</evidence>
<comment type="similarity">
    <text evidence="1">Belongs to the GST superfamily.</text>
</comment>
<feature type="domain" description="GST C-terminal" evidence="3">
    <location>
        <begin position="110"/>
        <end position="250"/>
    </location>
</feature>
<dbReference type="GO" id="GO:0016740">
    <property type="term" value="F:transferase activity"/>
    <property type="evidence" value="ECO:0007669"/>
    <property type="project" value="UniProtKB-KW"/>
</dbReference>
<dbReference type="InterPro" id="IPR004046">
    <property type="entry name" value="GST_C"/>
</dbReference>
<evidence type="ECO:0000313" key="5">
    <source>
        <dbReference type="Proteomes" id="UP000054845"/>
    </source>
</evidence>
<dbReference type="InterPro" id="IPR004045">
    <property type="entry name" value="Glutathione_S-Trfase_N"/>
</dbReference>
<dbReference type="SUPFAM" id="SSF52833">
    <property type="entry name" value="Thioredoxin-like"/>
    <property type="match status" value="1"/>
</dbReference>
<dbReference type="STRING" id="401625.A0A0P1BHM6"/>
<dbReference type="SUPFAM" id="SSF47616">
    <property type="entry name" value="GST C-terminal domain-like"/>
    <property type="match status" value="1"/>
</dbReference>
<proteinExistence type="inferred from homology"/>
<dbReference type="PANTHER" id="PTHR44051">
    <property type="entry name" value="GLUTATHIONE S-TRANSFERASE-RELATED"/>
    <property type="match status" value="1"/>
</dbReference>
<dbReference type="PROSITE" id="PS50404">
    <property type="entry name" value="GST_NTER"/>
    <property type="match status" value="1"/>
</dbReference>
<reference evidence="4 5" key="1">
    <citation type="submission" date="2014-09" db="EMBL/GenBank/DDBJ databases">
        <authorList>
            <person name="Magalhaes I.L.F."/>
            <person name="Oliveira U."/>
            <person name="Santos F.R."/>
            <person name="Vidigal T.H.D.A."/>
            <person name="Brescovit A.D."/>
            <person name="Santos A.J."/>
        </authorList>
    </citation>
    <scope>NUCLEOTIDE SEQUENCE [LARGE SCALE GENOMIC DNA]</scope>
</reference>
<evidence type="ECO:0000256" key="1">
    <source>
        <dbReference type="ARBA" id="ARBA00007409"/>
    </source>
</evidence>
<accession>A0A0P1BHM6</accession>
<name>A0A0P1BHM6_9BASI</name>
<evidence type="ECO:0000313" key="4">
    <source>
        <dbReference type="EMBL" id="CEH15580.1"/>
    </source>
</evidence>
<dbReference type="SFLD" id="SFLDG00358">
    <property type="entry name" value="Main_(cytGST)"/>
    <property type="match status" value="1"/>
</dbReference>
<dbReference type="PANTHER" id="PTHR44051:SF2">
    <property type="entry name" value="HYPOTHETICAL GLUTATHIONE S-TRANSFERASE LIKE PROTEIN"/>
    <property type="match status" value="1"/>
</dbReference>
<dbReference type="InterPro" id="IPR036282">
    <property type="entry name" value="Glutathione-S-Trfase_C_sf"/>
</dbReference>
<dbReference type="PROSITE" id="PS50405">
    <property type="entry name" value="GST_CTER"/>
    <property type="match status" value="1"/>
</dbReference>
<dbReference type="OrthoDB" id="249703at2759"/>
<dbReference type="Pfam" id="PF13417">
    <property type="entry name" value="GST_N_3"/>
    <property type="match status" value="1"/>
</dbReference>
<dbReference type="Gene3D" id="3.40.30.10">
    <property type="entry name" value="Glutaredoxin"/>
    <property type="match status" value="1"/>
</dbReference>
<dbReference type="Proteomes" id="UP000054845">
    <property type="component" value="Unassembled WGS sequence"/>
</dbReference>
<dbReference type="InterPro" id="IPR010987">
    <property type="entry name" value="Glutathione-S-Trfase_C-like"/>
</dbReference>
<dbReference type="EMBL" id="CCYA01000264">
    <property type="protein sequence ID" value="CEH15580.1"/>
    <property type="molecule type" value="Genomic_DNA"/>
</dbReference>